<organism evidence="1 2">
    <name type="scientific">Rhodoferax lacus</name>
    <dbReference type="NCBI Taxonomy" id="2184758"/>
    <lineage>
        <taxon>Bacteria</taxon>
        <taxon>Pseudomonadati</taxon>
        <taxon>Pseudomonadota</taxon>
        <taxon>Betaproteobacteria</taxon>
        <taxon>Burkholderiales</taxon>
        <taxon>Comamonadaceae</taxon>
        <taxon>Rhodoferax</taxon>
    </lineage>
</organism>
<dbReference type="AlphaFoldDB" id="A0A3E1RET8"/>
<protein>
    <submittedName>
        <fullName evidence="1">Uncharacterized protein</fullName>
    </submittedName>
</protein>
<keyword evidence="2" id="KW-1185">Reference proteome</keyword>
<evidence type="ECO:0000313" key="1">
    <source>
        <dbReference type="EMBL" id="RFO97889.1"/>
    </source>
</evidence>
<gene>
    <name evidence="1" type="ORF">DIC66_03955</name>
</gene>
<proteinExistence type="predicted"/>
<dbReference type="EMBL" id="QFZK01000002">
    <property type="protein sequence ID" value="RFO97889.1"/>
    <property type="molecule type" value="Genomic_DNA"/>
</dbReference>
<name>A0A3E1RET8_9BURK</name>
<evidence type="ECO:0000313" key="2">
    <source>
        <dbReference type="Proteomes" id="UP000260665"/>
    </source>
</evidence>
<comment type="caution">
    <text evidence="1">The sequence shown here is derived from an EMBL/GenBank/DDBJ whole genome shotgun (WGS) entry which is preliminary data.</text>
</comment>
<dbReference type="Proteomes" id="UP000260665">
    <property type="component" value="Unassembled WGS sequence"/>
</dbReference>
<sequence length="783" mass="80821">MTALLAACGGGGGGGNAGAANGGGTTALSTTTPVTITVVDGPIAGAMVCLDKNENGACDTEDAPRTTDTNGQATFTVPNAEVGKYPALVWVNKGATDRDTGAVPTRYTMKAPKDAVHLVTPLTTLVQTLVETTGASTQDAAAAVQLQLGMKNSPLDDFTQNGDANAQAIANAVVVTAQAQADLLKDAVGASTSSGTVITQLQLDQLVAQKVLDFASWFAFVAADKLVTGATSATARVAVLNVKAQEMLGSSGIPNAPSALLALAHIRQSRPGNGFSSGLASAWLAYLSFDAPDDVYARYITSSASENTPAGNNTRYHNLRYQAYPNGDVSTWATQGGPKWGGTLHWNGSSWKVCGIQDAHISSVPDANGNSSYNECDGLERGTTNSKTVDIGGQKMLEVYQSILSQGYFNLRVGDSRARATTLLGTAVFPAGSKLGLRKTLNTSNAFAYYPGSGNYLELPDAQLAAGNAAACDASVDPQSSSQVSLDQTIARLRGTPCVYASWSGNRGLNGAFLDSGSRNEGWGNTTLSLGSLGDAKTVANLNEATAFYTGNTLVRVAFGDAGLAKYYACQESWSGSVRNCTAAGTGTYVIETLGDARVLYFTGLPQMLRGAQSWERVYIERQGQVRYGYRDLPYPATSAWLNLPAANALLVQLGTGRSIDPGVGLALTASSYEGTYKGIFFGDATAPSVSGLFTFNLAAGKVPTCSGSSNALVSASNLGGTFTCSNVVLNPGAAGSTEANITFGTTSSGESFTGKINFYTGAVSGSWISTSGAKGAFRGLRQ</sequence>
<accession>A0A3E1RET8</accession>
<reference evidence="1 2" key="1">
    <citation type="submission" date="2018-05" db="EMBL/GenBank/DDBJ databases">
        <title>Rhodoferax soyangensis sp.nov., isolated from an oligotrophic freshwater lake.</title>
        <authorList>
            <person name="Park M."/>
        </authorList>
    </citation>
    <scope>NUCLEOTIDE SEQUENCE [LARGE SCALE GENOMIC DNA]</scope>
    <source>
        <strain evidence="1 2">IMCC26218</strain>
    </source>
</reference>